<comment type="caution">
    <text evidence="1">The sequence shown here is derived from an EMBL/GenBank/DDBJ whole genome shotgun (WGS) entry which is preliminary data.</text>
</comment>
<reference evidence="1" key="1">
    <citation type="submission" date="2021-10" db="EMBL/GenBank/DDBJ databases">
        <title>Melipona bicolor Genome sequencing and assembly.</title>
        <authorList>
            <person name="Araujo N.S."/>
            <person name="Arias M.C."/>
        </authorList>
    </citation>
    <scope>NUCLEOTIDE SEQUENCE</scope>
    <source>
        <strain evidence="1">USP_2M_L1-L4_2017</strain>
        <tissue evidence="1">Whole body</tissue>
    </source>
</reference>
<gene>
    <name evidence="1" type="ORF">K0M31_009464</name>
</gene>
<dbReference type="AlphaFoldDB" id="A0AA40KJB2"/>
<keyword evidence="2" id="KW-1185">Reference proteome</keyword>
<accession>A0AA40KJB2</accession>
<dbReference type="Proteomes" id="UP001177670">
    <property type="component" value="Unassembled WGS sequence"/>
</dbReference>
<organism evidence="1 2">
    <name type="scientific">Melipona bicolor</name>
    <dbReference type="NCBI Taxonomy" id="60889"/>
    <lineage>
        <taxon>Eukaryota</taxon>
        <taxon>Metazoa</taxon>
        <taxon>Ecdysozoa</taxon>
        <taxon>Arthropoda</taxon>
        <taxon>Hexapoda</taxon>
        <taxon>Insecta</taxon>
        <taxon>Pterygota</taxon>
        <taxon>Neoptera</taxon>
        <taxon>Endopterygota</taxon>
        <taxon>Hymenoptera</taxon>
        <taxon>Apocrita</taxon>
        <taxon>Aculeata</taxon>
        <taxon>Apoidea</taxon>
        <taxon>Anthophila</taxon>
        <taxon>Apidae</taxon>
        <taxon>Melipona</taxon>
    </lineage>
</organism>
<evidence type="ECO:0000313" key="2">
    <source>
        <dbReference type="Proteomes" id="UP001177670"/>
    </source>
</evidence>
<sequence length="67" mass="7683">MRLKYEWLQVAWDAVATGLAGSKWWGRDFWDAKRLAWQSLSVSLRSRILFSTPGPTETGEGACMFCR</sequence>
<proteinExistence type="predicted"/>
<protein>
    <submittedName>
        <fullName evidence="1">Uncharacterized protein</fullName>
    </submittedName>
</protein>
<evidence type="ECO:0000313" key="1">
    <source>
        <dbReference type="EMBL" id="KAK1122241.1"/>
    </source>
</evidence>
<name>A0AA40KJB2_9HYME</name>
<dbReference type="EMBL" id="JAHYIQ010000023">
    <property type="protein sequence ID" value="KAK1122241.1"/>
    <property type="molecule type" value="Genomic_DNA"/>
</dbReference>